<dbReference type="Proteomes" id="UP000236447">
    <property type="component" value="Chromosome"/>
</dbReference>
<evidence type="ECO:0000313" key="3">
    <source>
        <dbReference type="Proteomes" id="UP000236447"/>
    </source>
</evidence>
<dbReference type="EMBL" id="CP010725">
    <property type="protein sequence ID" value="AUQ99970.1"/>
    <property type="molecule type" value="Genomic_DNA"/>
</dbReference>
<reference evidence="2 3" key="2">
    <citation type="journal article" date="2017" name="Genome Biol. Evol.">
        <title>Trajectories and Drivers of Genome Evolution in Surface-Associated Marine Phaeobacter.</title>
        <authorList>
            <person name="Freese H.M."/>
            <person name="Sikorski J."/>
            <person name="Bunk B."/>
            <person name="Scheuner C."/>
            <person name="Meier-Kolthoff J.P."/>
            <person name="Sproer C."/>
            <person name="Gram L."/>
            <person name="Overmann J."/>
        </authorList>
    </citation>
    <scope>NUCLEOTIDE SEQUENCE [LARGE SCALE GENOMIC DNA]</scope>
    <source>
        <strain evidence="2 3">P88</strain>
    </source>
</reference>
<name>A0A2I7KBS8_9RHOB</name>
<sequence>MSAAAAQAEGGTVTLINVFEVPECALQASIDYWKLSRDFLQTQPGYVSTALHQSIAPDAKFMLVNIAVWESAEAFKAASAKMMQTAGIAPVDGLKFTPGLYTVIETD</sequence>
<protein>
    <submittedName>
        <fullName evidence="2">Antibiotic biosynthesis monooxygenase-like protein</fullName>
    </submittedName>
</protein>
<feature type="domain" description="ABM" evidence="1">
    <location>
        <begin position="13"/>
        <end position="79"/>
    </location>
</feature>
<dbReference type="InterPro" id="IPR007138">
    <property type="entry name" value="ABM_dom"/>
</dbReference>
<dbReference type="Pfam" id="PF03992">
    <property type="entry name" value="ABM"/>
    <property type="match status" value="1"/>
</dbReference>
<dbReference type="GO" id="GO:0004497">
    <property type="term" value="F:monooxygenase activity"/>
    <property type="evidence" value="ECO:0007669"/>
    <property type="project" value="UniProtKB-KW"/>
</dbReference>
<gene>
    <name evidence="2" type="ORF">PhaeoP88_02622</name>
</gene>
<dbReference type="SUPFAM" id="SSF54909">
    <property type="entry name" value="Dimeric alpha+beta barrel"/>
    <property type="match status" value="1"/>
</dbReference>
<dbReference type="AlphaFoldDB" id="A0A2I7KBS8"/>
<dbReference type="Gene3D" id="3.30.70.100">
    <property type="match status" value="1"/>
</dbReference>
<keyword evidence="2" id="KW-0503">Monooxygenase</keyword>
<organism evidence="2 3">
    <name type="scientific">Phaeobacter inhibens</name>
    <dbReference type="NCBI Taxonomy" id="221822"/>
    <lineage>
        <taxon>Bacteria</taxon>
        <taxon>Pseudomonadati</taxon>
        <taxon>Pseudomonadota</taxon>
        <taxon>Alphaproteobacteria</taxon>
        <taxon>Rhodobacterales</taxon>
        <taxon>Roseobacteraceae</taxon>
        <taxon>Phaeobacter</taxon>
    </lineage>
</organism>
<keyword evidence="2" id="KW-0560">Oxidoreductase</keyword>
<accession>A0A2I7KBS8</accession>
<dbReference type="InterPro" id="IPR011008">
    <property type="entry name" value="Dimeric_a/b-barrel"/>
</dbReference>
<evidence type="ECO:0000313" key="2">
    <source>
        <dbReference type="EMBL" id="AUQ99970.1"/>
    </source>
</evidence>
<proteinExistence type="predicted"/>
<reference evidence="2 3" key="1">
    <citation type="journal article" date="2017" name="Front. Microbiol.">
        <title>Phaeobacter piscinae sp. nov., a species of the Roseobacter group and potential aquaculture probiont.</title>
        <authorList>
            <person name="Sonnenschein E.C."/>
            <person name="Phippen C.B.W."/>
            <person name="Nielsen K.F."/>
            <person name="Mateiu R.V."/>
            <person name="Melchiorsen J."/>
            <person name="Gram L."/>
            <person name="Overmann J."/>
            <person name="Freese H.M."/>
        </authorList>
    </citation>
    <scope>NUCLEOTIDE SEQUENCE [LARGE SCALE GENOMIC DNA]</scope>
    <source>
        <strain evidence="2 3">P88</strain>
    </source>
</reference>
<dbReference type="RefSeq" id="WP_102883888.1">
    <property type="nucleotide sequence ID" value="NZ_CP010725.1"/>
</dbReference>
<evidence type="ECO:0000259" key="1">
    <source>
        <dbReference type="Pfam" id="PF03992"/>
    </source>
</evidence>